<dbReference type="RefSeq" id="WP_058849066.1">
    <property type="nucleotide sequence ID" value="NZ_LOCL01000036.1"/>
</dbReference>
<dbReference type="Proteomes" id="UP000054804">
    <property type="component" value="Unassembled WGS sequence"/>
</dbReference>
<dbReference type="InterPro" id="IPR036736">
    <property type="entry name" value="ACP-like_sf"/>
</dbReference>
<gene>
    <name evidence="2" type="ORF">AT728_23045</name>
</gene>
<accession>A0A0W7X1Q0</accession>
<evidence type="ECO:0000259" key="1">
    <source>
        <dbReference type="PROSITE" id="PS50075"/>
    </source>
</evidence>
<organism evidence="2 3">
    <name type="scientific">Streptomyces silvensis</name>
    <dbReference type="NCBI Taxonomy" id="1765722"/>
    <lineage>
        <taxon>Bacteria</taxon>
        <taxon>Bacillati</taxon>
        <taxon>Actinomycetota</taxon>
        <taxon>Actinomycetes</taxon>
        <taxon>Kitasatosporales</taxon>
        <taxon>Streptomycetaceae</taxon>
        <taxon>Streptomyces</taxon>
    </lineage>
</organism>
<dbReference type="PROSITE" id="PS50075">
    <property type="entry name" value="CARRIER"/>
    <property type="match status" value="1"/>
</dbReference>
<evidence type="ECO:0000313" key="2">
    <source>
        <dbReference type="EMBL" id="KUF16796.1"/>
    </source>
</evidence>
<proteinExistence type="predicted"/>
<feature type="domain" description="Carrier" evidence="1">
    <location>
        <begin position="7"/>
        <end position="87"/>
    </location>
</feature>
<dbReference type="EMBL" id="LOCL01000036">
    <property type="protein sequence ID" value="KUF16796.1"/>
    <property type="molecule type" value="Genomic_DNA"/>
</dbReference>
<dbReference type="OrthoDB" id="9804551at2"/>
<keyword evidence="3" id="KW-1185">Reference proteome</keyword>
<evidence type="ECO:0000313" key="3">
    <source>
        <dbReference type="Proteomes" id="UP000054804"/>
    </source>
</evidence>
<dbReference type="AlphaFoldDB" id="A0A0W7X1Q0"/>
<protein>
    <recommendedName>
        <fullName evidence="1">Carrier domain-containing protein</fullName>
    </recommendedName>
</protein>
<reference evidence="2 3" key="1">
    <citation type="submission" date="2015-12" db="EMBL/GenBank/DDBJ databases">
        <title>Draft genome sequence of Streptomyces silvensis ATCC 53525, a producer of novel hormone antagonists.</title>
        <authorList>
            <person name="Johnston C.W."/>
            <person name="Li Y."/>
            <person name="Magarvey N.A."/>
        </authorList>
    </citation>
    <scope>NUCLEOTIDE SEQUENCE [LARGE SCALE GENOMIC DNA]</scope>
    <source>
        <strain evidence="2 3">ATCC 53525</strain>
    </source>
</reference>
<dbReference type="SUPFAM" id="SSF47336">
    <property type="entry name" value="ACP-like"/>
    <property type="match status" value="1"/>
</dbReference>
<dbReference type="Pfam" id="PF00550">
    <property type="entry name" value="PP-binding"/>
    <property type="match status" value="1"/>
</dbReference>
<name>A0A0W7X1Q0_9ACTN</name>
<dbReference type="STRING" id="1765722.AT728_23045"/>
<dbReference type="InterPro" id="IPR009081">
    <property type="entry name" value="PP-bd_ACP"/>
</dbReference>
<dbReference type="Gene3D" id="1.10.1200.10">
    <property type="entry name" value="ACP-like"/>
    <property type="match status" value="1"/>
</dbReference>
<comment type="caution">
    <text evidence="2">The sequence shown here is derived from an EMBL/GenBank/DDBJ whole genome shotgun (WGS) entry which is preliminary data.</text>
</comment>
<sequence>MQTTLQEEIRTFVLTTITDDMNHPLDTDEVTDDTTLGSSGIDLDSLSLIELTMRLERRFGVKFQDADIEPVGAMKLGDLVSDVIGRGATA</sequence>